<sequence length="187" mass="20627">MESLQNHFIIAMPNLEDPFFQRSVTYICEHNDEGAMGVVINHPIDVQVADLLQQLEIKIASHDTPALQQHVYAGGPLARDRGFVLHRPSEKTWRSSLQISPEVVITTSTDVLEDIAAGDFEQDYLITLGYAGWEAGQLEQELADNSWLTCAADAEVLFNTTAAERWQKAAAMLGIDVWQLAPGAGHA</sequence>
<comment type="similarity">
    <text evidence="1 2">Belongs to the UPF0301 (AlgH) family.</text>
</comment>
<dbReference type="SUPFAM" id="SSF143456">
    <property type="entry name" value="VC0467-like"/>
    <property type="match status" value="1"/>
</dbReference>
<dbReference type="NCBIfam" id="NF001266">
    <property type="entry name" value="PRK00228.1-1"/>
    <property type="match status" value="1"/>
</dbReference>
<dbReference type="AlphaFoldDB" id="A0A432ZCW6"/>
<dbReference type="GO" id="GO:0005829">
    <property type="term" value="C:cytosol"/>
    <property type="evidence" value="ECO:0007669"/>
    <property type="project" value="TreeGrafter"/>
</dbReference>
<protein>
    <recommendedName>
        <fullName evidence="2">UPF0301 protein CWI83_09465</fullName>
    </recommendedName>
</protein>
<name>A0A432ZCW6_9GAMM</name>
<reference evidence="3 4" key="1">
    <citation type="journal article" date="2011" name="Front. Microbiol.">
        <title>Genomic signatures of strain selection and enhancement in Bacillus atrophaeus var. globigii, a historical biowarfare simulant.</title>
        <authorList>
            <person name="Gibbons H.S."/>
            <person name="Broomall S.M."/>
            <person name="McNew L.A."/>
            <person name="Daligault H."/>
            <person name="Chapman C."/>
            <person name="Bruce D."/>
            <person name="Karavis M."/>
            <person name="Krepps M."/>
            <person name="McGregor P.A."/>
            <person name="Hong C."/>
            <person name="Park K.H."/>
            <person name="Akmal A."/>
            <person name="Feldman A."/>
            <person name="Lin J.S."/>
            <person name="Chang W.E."/>
            <person name="Higgs B.W."/>
            <person name="Demirev P."/>
            <person name="Lindquist J."/>
            <person name="Liem A."/>
            <person name="Fochler E."/>
            <person name="Read T.D."/>
            <person name="Tapia R."/>
            <person name="Johnson S."/>
            <person name="Bishop-Lilly K.A."/>
            <person name="Detter C."/>
            <person name="Han C."/>
            <person name="Sozhamannan S."/>
            <person name="Rosenzweig C.N."/>
            <person name="Skowronski E.W."/>
        </authorList>
    </citation>
    <scope>NUCLEOTIDE SEQUENCE [LARGE SCALE GENOMIC DNA]</scope>
    <source>
        <strain evidence="3 4">PIT1</strain>
    </source>
</reference>
<evidence type="ECO:0000313" key="4">
    <source>
        <dbReference type="Proteomes" id="UP000288279"/>
    </source>
</evidence>
<proteinExistence type="inferred from homology"/>
<dbReference type="Gene3D" id="3.40.1740.10">
    <property type="entry name" value="VC0467-like"/>
    <property type="match status" value="1"/>
</dbReference>
<comment type="caution">
    <text evidence="3">The sequence shown here is derived from an EMBL/GenBank/DDBJ whole genome shotgun (WGS) entry which is preliminary data.</text>
</comment>
<dbReference type="InterPro" id="IPR003774">
    <property type="entry name" value="AlgH-like"/>
</dbReference>
<dbReference type="PANTHER" id="PTHR30327:SF1">
    <property type="entry name" value="UPF0301 PROTEIN YQGE"/>
    <property type="match status" value="1"/>
</dbReference>
<dbReference type="HAMAP" id="MF_00758">
    <property type="entry name" value="UPF0301"/>
    <property type="match status" value="1"/>
</dbReference>
<dbReference type="OrthoDB" id="9807486at2"/>
<gene>
    <name evidence="3" type="ORF">CWI83_09465</name>
</gene>
<dbReference type="EMBL" id="PIQG01000005">
    <property type="protein sequence ID" value="RUO75740.1"/>
    <property type="molecule type" value="Genomic_DNA"/>
</dbReference>
<dbReference type="PANTHER" id="PTHR30327">
    <property type="entry name" value="UNCHARACTERIZED PROTEIN YQGE"/>
    <property type="match status" value="1"/>
</dbReference>
<organism evidence="3 4">
    <name type="scientific">Pseudidiomarina taiwanensis</name>
    <dbReference type="NCBI Taxonomy" id="337250"/>
    <lineage>
        <taxon>Bacteria</taxon>
        <taxon>Pseudomonadati</taxon>
        <taxon>Pseudomonadota</taxon>
        <taxon>Gammaproteobacteria</taxon>
        <taxon>Alteromonadales</taxon>
        <taxon>Idiomarinaceae</taxon>
        <taxon>Pseudidiomarina</taxon>
    </lineage>
</organism>
<dbReference type="Proteomes" id="UP000288279">
    <property type="component" value="Unassembled WGS sequence"/>
</dbReference>
<evidence type="ECO:0000256" key="1">
    <source>
        <dbReference type="ARBA" id="ARBA00009600"/>
    </source>
</evidence>
<keyword evidence="4" id="KW-1185">Reference proteome</keyword>
<evidence type="ECO:0000313" key="3">
    <source>
        <dbReference type="EMBL" id="RUO75740.1"/>
    </source>
</evidence>
<dbReference type="Pfam" id="PF02622">
    <property type="entry name" value="DUF179"/>
    <property type="match status" value="1"/>
</dbReference>
<dbReference type="RefSeq" id="WP_126828669.1">
    <property type="nucleotide sequence ID" value="NZ_PIQG01000005.1"/>
</dbReference>
<evidence type="ECO:0000256" key="2">
    <source>
        <dbReference type="HAMAP-Rule" id="MF_00758"/>
    </source>
</evidence>
<accession>A0A432ZCW6</accession>